<feature type="coiled-coil region" evidence="1">
    <location>
        <begin position="337"/>
        <end position="393"/>
    </location>
</feature>
<name>A0ABU3C094_9GAMM</name>
<proteinExistence type="predicted"/>
<reference evidence="3 4" key="1">
    <citation type="submission" date="2023-09" db="EMBL/GenBank/DDBJ databases">
        <authorList>
            <person name="Rey-Velasco X."/>
        </authorList>
    </citation>
    <scope>NUCLEOTIDE SEQUENCE [LARGE SCALE GENOMIC DNA]</scope>
    <source>
        <strain evidence="3 4">W335</strain>
    </source>
</reference>
<organism evidence="3 4">
    <name type="scientific">Spectribacter hydrogenoxidans</name>
    <dbReference type="NCBI Taxonomy" id="3075608"/>
    <lineage>
        <taxon>Bacteria</taxon>
        <taxon>Pseudomonadati</taxon>
        <taxon>Pseudomonadota</taxon>
        <taxon>Gammaproteobacteria</taxon>
        <taxon>Salinisphaerales</taxon>
        <taxon>Salinisphaeraceae</taxon>
        <taxon>Spectribacter</taxon>
    </lineage>
</organism>
<dbReference type="RefSeq" id="WP_311652813.1">
    <property type="nucleotide sequence ID" value="NZ_JAVRIB010000007.1"/>
</dbReference>
<feature type="signal peptide" evidence="2">
    <location>
        <begin position="1"/>
        <end position="20"/>
    </location>
</feature>
<protein>
    <recommendedName>
        <fullName evidence="5">Tetratricopeptide repeat-containing protein</fullName>
    </recommendedName>
</protein>
<evidence type="ECO:0000313" key="4">
    <source>
        <dbReference type="Proteomes" id="UP001251857"/>
    </source>
</evidence>
<evidence type="ECO:0000256" key="1">
    <source>
        <dbReference type="SAM" id="Coils"/>
    </source>
</evidence>
<accession>A0ABU3C094</accession>
<sequence length="517" mass="57027">MTYRLLLLCSILAITGIAAASPAENLHRNHGRWLADTGQPAQAMAAWRNVATPTAAAAKALLALDLTGSAGKHVPAIDEPVSRRETRTALARAQSAHNRPEQVIATLAHADELSPDESHLLALAMLRADRPRDAVDVLYRQREKRDLTPLENYNLAAAWMAIGADEAAAEMLDELGRYGGEEAEPRLLANQANLALGYWLLERDRPSSARDVFLRMDTDTALTAKAMLGLGWAQLGMLDLPQVKTSTDVRSCRPGSAQLWKDDASRDQGKRWECRTREYDQSRRMVNFIRLRMGDSTQRERALVAWQTATRKGPPTDPVVAEAMAVLPHVLARSGDADSAERAYREAIETLNQARAELTSNDASLPNRLAAQFRQQNQRLDDVQQHLNEQTSRAERLSAPGPGRQQALDRLGQVLTELRRGGDWSLPPRSPSAVERGQLKLGLDALDTYDRAFADNTARRAELTEALDRQQVTLAKLTRDLAETAETARQTQQQATDRMLAAYLQQAQAGLTALLAP</sequence>
<keyword evidence="2" id="KW-0732">Signal</keyword>
<evidence type="ECO:0000313" key="3">
    <source>
        <dbReference type="EMBL" id="MDT0634976.1"/>
    </source>
</evidence>
<dbReference type="EMBL" id="JAVRIB010000007">
    <property type="protein sequence ID" value="MDT0634976.1"/>
    <property type="molecule type" value="Genomic_DNA"/>
</dbReference>
<keyword evidence="4" id="KW-1185">Reference proteome</keyword>
<dbReference type="InterPro" id="IPR011990">
    <property type="entry name" value="TPR-like_helical_dom_sf"/>
</dbReference>
<comment type="caution">
    <text evidence="3">The sequence shown here is derived from an EMBL/GenBank/DDBJ whole genome shotgun (WGS) entry which is preliminary data.</text>
</comment>
<evidence type="ECO:0000256" key="2">
    <source>
        <dbReference type="SAM" id="SignalP"/>
    </source>
</evidence>
<dbReference type="Gene3D" id="1.25.40.10">
    <property type="entry name" value="Tetratricopeptide repeat domain"/>
    <property type="match status" value="1"/>
</dbReference>
<dbReference type="Proteomes" id="UP001251857">
    <property type="component" value="Unassembled WGS sequence"/>
</dbReference>
<evidence type="ECO:0008006" key="5">
    <source>
        <dbReference type="Google" id="ProtNLM"/>
    </source>
</evidence>
<feature type="coiled-coil region" evidence="1">
    <location>
        <begin position="460"/>
        <end position="494"/>
    </location>
</feature>
<feature type="chain" id="PRO_5046865283" description="Tetratricopeptide repeat-containing protein" evidence="2">
    <location>
        <begin position="21"/>
        <end position="517"/>
    </location>
</feature>
<gene>
    <name evidence="3" type="ORF">RM532_08380</name>
</gene>
<keyword evidence="1" id="KW-0175">Coiled coil</keyword>